<dbReference type="InterPro" id="IPR020549">
    <property type="entry name" value="YbeY_CS"/>
</dbReference>
<comment type="function">
    <text evidence="9">Single strand-specific metallo-endoribonuclease involved in late-stage 70S ribosome quality control and in maturation of the 3' terminus of the 16S rRNA.</text>
</comment>
<accession>A0A268P418</accession>
<name>A0A268P418_SHOCL</name>
<keyword evidence="3 9" id="KW-0698">rRNA processing</keyword>
<evidence type="ECO:0000256" key="1">
    <source>
        <dbReference type="ARBA" id="ARBA00010875"/>
    </source>
</evidence>
<reference evidence="10 11" key="1">
    <citation type="submission" date="2017-07" db="EMBL/GenBank/DDBJ databases">
        <title>Isolation and whole genome analysis of endospore-forming bacteria from heroin.</title>
        <authorList>
            <person name="Kalinowski J."/>
            <person name="Ahrens B."/>
            <person name="Al-Dilaimi A."/>
            <person name="Winkler A."/>
            <person name="Wibberg D."/>
            <person name="Schleenbecker U."/>
            <person name="Ruckert C."/>
            <person name="Wolfel R."/>
            <person name="Grass G."/>
        </authorList>
    </citation>
    <scope>NUCLEOTIDE SEQUENCE [LARGE SCALE GENOMIC DNA]</scope>
    <source>
        <strain evidence="10 11">7539</strain>
    </source>
</reference>
<feature type="binding site" evidence="9">
    <location>
        <position position="127"/>
    </location>
    <ligand>
        <name>Zn(2+)</name>
        <dbReference type="ChEBI" id="CHEBI:29105"/>
        <note>catalytic</note>
    </ligand>
</feature>
<dbReference type="GO" id="GO:0006364">
    <property type="term" value="P:rRNA processing"/>
    <property type="evidence" value="ECO:0007669"/>
    <property type="project" value="UniProtKB-UniRule"/>
</dbReference>
<organism evidence="10 11">
    <name type="scientific">Shouchella clausii</name>
    <name type="common">Alkalihalobacillus clausii</name>
    <dbReference type="NCBI Taxonomy" id="79880"/>
    <lineage>
        <taxon>Bacteria</taxon>
        <taxon>Bacillati</taxon>
        <taxon>Bacillota</taxon>
        <taxon>Bacilli</taxon>
        <taxon>Bacillales</taxon>
        <taxon>Bacillaceae</taxon>
        <taxon>Shouchella</taxon>
    </lineage>
</organism>
<dbReference type="PANTHER" id="PTHR46986:SF1">
    <property type="entry name" value="ENDORIBONUCLEASE YBEY, CHLOROPLASTIC"/>
    <property type="match status" value="1"/>
</dbReference>
<dbReference type="EMBL" id="NPCC01000004">
    <property type="protein sequence ID" value="PAE90493.1"/>
    <property type="molecule type" value="Genomic_DNA"/>
</dbReference>
<comment type="similarity">
    <text evidence="1 9">Belongs to the endoribonuclease YbeY family.</text>
</comment>
<dbReference type="AlphaFoldDB" id="A0A268P418"/>
<dbReference type="GO" id="GO:0005737">
    <property type="term" value="C:cytoplasm"/>
    <property type="evidence" value="ECO:0007669"/>
    <property type="project" value="UniProtKB-SubCell"/>
</dbReference>
<keyword evidence="6 9" id="KW-0255">Endonuclease</keyword>
<keyword evidence="2 9" id="KW-0690">Ribosome biogenesis</keyword>
<dbReference type="Proteomes" id="UP000216207">
    <property type="component" value="Unassembled WGS sequence"/>
</dbReference>
<proteinExistence type="inferred from homology"/>
<keyword evidence="5 9" id="KW-0479">Metal-binding</keyword>
<sequence length="160" mass="18239">MIDVELNDEGQFLSSEQLQLVKDVLNHAAQEVSLSQQSEVSVTFTTEEDIHELNREHRGIDRPTDVLSFALNDETGDFDPTFHEELGLPNLLGDIVISVPHVERQAADYGHSFERELAFLVVHGFLHLLGYDHMNEEEEKQMFTKQEEILQSYGLGRSES</sequence>
<dbReference type="Pfam" id="PF02130">
    <property type="entry name" value="YbeY"/>
    <property type="match status" value="1"/>
</dbReference>
<evidence type="ECO:0000256" key="9">
    <source>
        <dbReference type="HAMAP-Rule" id="MF_00009"/>
    </source>
</evidence>
<dbReference type="GO" id="GO:0004521">
    <property type="term" value="F:RNA endonuclease activity"/>
    <property type="evidence" value="ECO:0007669"/>
    <property type="project" value="UniProtKB-UniRule"/>
</dbReference>
<dbReference type="PROSITE" id="PS01306">
    <property type="entry name" value="UPF0054"/>
    <property type="match status" value="1"/>
</dbReference>
<dbReference type="NCBIfam" id="TIGR00043">
    <property type="entry name" value="rRNA maturation RNase YbeY"/>
    <property type="match status" value="1"/>
</dbReference>
<comment type="subcellular location">
    <subcellularLocation>
        <location evidence="9">Cytoplasm</location>
    </subcellularLocation>
</comment>
<evidence type="ECO:0000256" key="8">
    <source>
        <dbReference type="ARBA" id="ARBA00022833"/>
    </source>
</evidence>
<dbReference type="SUPFAM" id="SSF55486">
    <property type="entry name" value="Metalloproteases ('zincins'), catalytic domain"/>
    <property type="match status" value="1"/>
</dbReference>
<dbReference type="HAMAP" id="MF_00009">
    <property type="entry name" value="Endoribonucl_YbeY"/>
    <property type="match status" value="1"/>
</dbReference>
<dbReference type="Gene3D" id="3.40.390.30">
    <property type="entry name" value="Metalloproteases ('zincins'), catalytic domain"/>
    <property type="match status" value="1"/>
</dbReference>
<dbReference type="RefSeq" id="WP_035203969.1">
    <property type="nucleotide sequence ID" value="NZ_BOQQ01000005.1"/>
</dbReference>
<dbReference type="EC" id="3.1.-.-" evidence="9"/>
<evidence type="ECO:0000313" key="11">
    <source>
        <dbReference type="Proteomes" id="UP000216207"/>
    </source>
</evidence>
<dbReference type="InterPro" id="IPR023091">
    <property type="entry name" value="MetalPrtase_cat_dom_sf_prd"/>
</dbReference>
<evidence type="ECO:0000256" key="6">
    <source>
        <dbReference type="ARBA" id="ARBA00022759"/>
    </source>
</evidence>
<evidence type="ECO:0000313" key="10">
    <source>
        <dbReference type="EMBL" id="PAE90493.1"/>
    </source>
</evidence>
<evidence type="ECO:0000256" key="4">
    <source>
        <dbReference type="ARBA" id="ARBA00022722"/>
    </source>
</evidence>
<dbReference type="PANTHER" id="PTHR46986">
    <property type="entry name" value="ENDORIBONUCLEASE YBEY, CHLOROPLASTIC"/>
    <property type="match status" value="1"/>
</dbReference>
<gene>
    <name evidence="9" type="primary">ybeY</name>
    <name evidence="10" type="ORF">CHH72_00970</name>
</gene>
<protein>
    <recommendedName>
        <fullName evidence="9">Endoribonuclease YbeY</fullName>
        <ecNumber evidence="9">3.1.-.-</ecNumber>
    </recommendedName>
</protein>
<evidence type="ECO:0000256" key="5">
    <source>
        <dbReference type="ARBA" id="ARBA00022723"/>
    </source>
</evidence>
<keyword evidence="4 9" id="KW-0540">Nuclease</keyword>
<evidence type="ECO:0000256" key="7">
    <source>
        <dbReference type="ARBA" id="ARBA00022801"/>
    </source>
</evidence>
<dbReference type="GO" id="GO:0004222">
    <property type="term" value="F:metalloendopeptidase activity"/>
    <property type="evidence" value="ECO:0007669"/>
    <property type="project" value="InterPro"/>
</dbReference>
<comment type="caution">
    <text evidence="10">The sequence shown here is derived from an EMBL/GenBank/DDBJ whole genome shotgun (WGS) entry which is preliminary data.</text>
</comment>
<dbReference type="GO" id="GO:0008270">
    <property type="term" value="F:zinc ion binding"/>
    <property type="evidence" value="ECO:0007669"/>
    <property type="project" value="UniProtKB-UniRule"/>
</dbReference>
<keyword evidence="7 9" id="KW-0378">Hydrolase</keyword>
<evidence type="ECO:0000256" key="3">
    <source>
        <dbReference type="ARBA" id="ARBA00022552"/>
    </source>
</evidence>
<keyword evidence="8 9" id="KW-0862">Zinc</keyword>
<keyword evidence="9" id="KW-0963">Cytoplasm</keyword>
<feature type="binding site" evidence="9">
    <location>
        <position position="133"/>
    </location>
    <ligand>
        <name>Zn(2+)</name>
        <dbReference type="ChEBI" id="CHEBI:29105"/>
        <note>catalytic</note>
    </ligand>
</feature>
<feature type="binding site" evidence="9">
    <location>
        <position position="123"/>
    </location>
    <ligand>
        <name>Zn(2+)</name>
        <dbReference type="ChEBI" id="CHEBI:29105"/>
        <note>catalytic</note>
    </ligand>
</feature>
<evidence type="ECO:0000256" key="2">
    <source>
        <dbReference type="ARBA" id="ARBA00022517"/>
    </source>
</evidence>
<dbReference type="InterPro" id="IPR002036">
    <property type="entry name" value="YbeY"/>
</dbReference>
<comment type="cofactor">
    <cofactor evidence="9">
        <name>Zn(2+)</name>
        <dbReference type="ChEBI" id="CHEBI:29105"/>
    </cofactor>
    <text evidence="9">Binds 1 zinc ion.</text>
</comment>